<dbReference type="EMBL" id="JAMKOV010000015">
    <property type="protein sequence ID" value="KAI8036651.1"/>
    <property type="molecule type" value="Genomic_DNA"/>
</dbReference>
<comment type="caution">
    <text evidence="1">The sequence shown here is derived from an EMBL/GenBank/DDBJ whole genome shotgun (WGS) entry which is preliminary data.</text>
</comment>
<dbReference type="AlphaFoldDB" id="A0A9Q0BLV7"/>
<gene>
    <name evidence="1" type="ORF">M5D96_010452</name>
</gene>
<evidence type="ECO:0000313" key="2">
    <source>
        <dbReference type="Proteomes" id="UP001059596"/>
    </source>
</evidence>
<organism evidence="1 2">
    <name type="scientific">Drosophila gunungcola</name>
    <name type="common">fruit fly</name>
    <dbReference type="NCBI Taxonomy" id="103775"/>
    <lineage>
        <taxon>Eukaryota</taxon>
        <taxon>Metazoa</taxon>
        <taxon>Ecdysozoa</taxon>
        <taxon>Arthropoda</taxon>
        <taxon>Hexapoda</taxon>
        <taxon>Insecta</taxon>
        <taxon>Pterygota</taxon>
        <taxon>Neoptera</taxon>
        <taxon>Endopterygota</taxon>
        <taxon>Diptera</taxon>
        <taxon>Brachycera</taxon>
        <taxon>Muscomorpha</taxon>
        <taxon>Ephydroidea</taxon>
        <taxon>Drosophilidae</taxon>
        <taxon>Drosophila</taxon>
        <taxon>Sophophora</taxon>
    </lineage>
</organism>
<dbReference type="Proteomes" id="UP001059596">
    <property type="component" value="Unassembled WGS sequence"/>
</dbReference>
<keyword evidence="2" id="KW-1185">Reference proteome</keyword>
<proteinExistence type="predicted"/>
<name>A0A9Q0BLV7_9MUSC</name>
<accession>A0A9Q0BLV7</accession>
<protein>
    <submittedName>
        <fullName evidence="1">Uncharacterized protein</fullName>
    </submittedName>
</protein>
<reference evidence="1" key="1">
    <citation type="journal article" date="2023" name="Genome Biol. Evol.">
        <title>Long-read-based Genome Assembly of Drosophila gunungcola Reveals Fewer Chemosensory Genes in Flower-breeding Species.</title>
        <authorList>
            <person name="Negi A."/>
            <person name="Liao B.Y."/>
            <person name="Yeh S.D."/>
        </authorList>
    </citation>
    <scope>NUCLEOTIDE SEQUENCE</scope>
    <source>
        <strain evidence="1">Sukarami</strain>
    </source>
</reference>
<sequence length="236" mass="25536">MLQGKLSIAHFLAVEVAIAGPVVGNKSSRFRTHSLFDDIRHWGEIALHILRIIARGRGGVEVESARASAIQHLATPAHLIAIAVVHVLDENTIRQDVTVAVRVHFIRARIIPYAVLRPRIEVHSRRAHTVVSLAIYAVIVPIAGVRVGSKSGGQSCARIAGQALYTARTLALLAFPVVEKSSSTGSTNWLPIDALNPRIAGPRIVHLGPIDHQFAYQGRVEGGGSRNQGDHEQTKK</sequence>
<evidence type="ECO:0000313" key="1">
    <source>
        <dbReference type="EMBL" id="KAI8036651.1"/>
    </source>
</evidence>